<organism evidence="2 3">
    <name type="scientific">Rhizobium esperanzae</name>
    <dbReference type="NCBI Taxonomy" id="1967781"/>
    <lineage>
        <taxon>Bacteria</taxon>
        <taxon>Pseudomonadati</taxon>
        <taxon>Pseudomonadota</taxon>
        <taxon>Alphaproteobacteria</taxon>
        <taxon>Hyphomicrobiales</taxon>
        <taxon>Rhizobiaceae</taxon>
        <taxon>Rhizobium/Agrobacterium group</taxon>
        <taxon>Rhizobium</taxon>
    </lineage>
</organism>
<gene>
    <name evidence="2" type="ORF">B5E41_30710</name>
</gene>
<evidence type="ECO:0000313" key="2">
    <source>
        <dbReference type="EMBL" id="OWO89154.1"/>
    </source>
</evidence>
<evidence type="ECO:0000313" key="3">
    <source>
        <dbReference type="Proteomes" id="UP000197269"/>
    </source>
</evidence>
<dbReference type="AlphaFoldDB" id="A0A246DKE4"/>
<sequence>MMSYPELPDDMTHRAHFLESGSLKRDKAVAIAAYADAHARQTAPNGNVLLSVALYPQNVRLFERLVEAVGDILSLPFGKKGASMETDRRRCKPESRKMIG</sequence>
<proteinExistence type="predicted"/>
<comment type="caution">
    <text evidence="2">The sequence shown here is derived from an EMBL/GenBank/DDBJ whole genome shotgun (WGS) entry which is preliminary data.</text>
</comment>
<dbReference type="Proteomes" id="UP000197269">
    <property type="component" value="Unassembled WGS sequence"/>
</dbReference>
<accession>A0A246DKE4</accession>
<protein>
    <submittedName>
        <fullName evidence="2">Uncharacterized protein</fullName>
    </submittedName>
</protein>
<evidence type="ECO:0000256" key="1">
    <source>
        <dbReference type="SAM" id="MobiDB-lite"/>
    </source>
</evidence>
<feature type="region of interest" description="Disordered" evidence="1">
    <location>
        <begin position="79"/>
        <end position="100"/>
    </location>
</feature>
<feature type="compositionally biased region" description="Basic and acidic residues" evidence="1">
    <location>
        <begin position="85"/>
        <end position="100"/>
    </location>
</feature>
<name>A0A246DKE4_9HYPH</name>
<dbReference type="EMBL" id="MXPU01000048">
    <property type="protein sequence ID" value="OWO89154.1"/>
    <property type="molecule type" value="Genomic_DNA"/>
</dbReference>
<reference evidence="2 3" key="1">
    <citation type="submission" date="2017-03" db="EMBL/GenBank/DDBJ databases">
        <title>Genome of strain Rhizobium sp. CNPSo 668.</title>
        <authorList>
            <person name="Ribeiro R."/>
        </authorList>
    </citation>
    <scope>NUCLEOTIDE SEQUENCE [LARGE SCALE GENOMIC DNA]</scope>
    <source>
        <strain evidence="2 3">CNPSo 668</strain>
    </source>
</reference>